<dbReference type="EMBL" id="CP045921">
    <property type="protein sequence ID" value="QHN42845.1"/>
    <property type="molecule type" value="Genomic_DNA"/>
</dbReference>
<name>A0A857MM10_9BACT</name>
<keyword evidence="2" id="KW-1185">Reference proteome</keyword>
<evidence type="ECO:0000313" key="2">
    <source>
        <dbReference type="Proteomes" id="UP001059824"/>
    </source>
</evidence>
<protein>
    <submittedName>
        <fullName evidence="1">Uncharacterized protein</fullName>
    </submittedName>
</protein>
<accession>A0A857MM10</accession>
<gene>
    <name evidence="1" type="ORF">GII36_03195</name>
</gene>
<dbReference type="KEGG" id="mama:GII36_03195"/>
<reference evidence="1" key="1">
    <citation type="journal article" date="2021" name="Nat. Microbiol.">
        <title>Cocultivation of an ultrasmall environmental parasitic bacterium with lytic ability against bacteria associated with wastewater foams.</title>
        <authorList>
            <person name="Batinovic S."/>
            <person name="Rose J.J.A."/>
            <person name="Ratcliffe J."/>
            <person name="Seviour R.J."/>
            <person name="Petrovski S."/>
        </authorList>
    </citation>
    <scope>NUCLEOTIDE SEQUENCE</scope>
    <source>
        <strain evidence="1">JR1</strain>
    </source>
</reference>
<evidence type="ECO:0000313" key="1">
    <source>
        <dbReference type="EMBL" id="QHN42845.1"/>
    </source>
</evidence>
<dbReference type="RefSeq" id="WP_260762389.1">
    <property type="nucleotide sequence ID" value="NZ_CP045921.1"/>
</dbReference>
<dbReference type="AlphaFoldDB" id="A0A857MM10"/>
<proteinExistence type="predicted"/>
<dbReference type="Proteomes" id="UP001059824">
    <property type="component" value="Chromosome"/>
</dbReference>
<sequence length="109" mass="12567">MNLHEELVNQIVDIADNNASDHLEISMRYLLERVADAVQQTTILPAPHEERASFLQSVAIQASSRLKQRTVTYEEPVSQEGFWQRSPKGRRTIVPIRPSQQRFHVRYAA</sequence>
<organism evidence="1 2">
    <name type="scientific">Candidatus Mycosynbacter amalyticus</name>
    <dbReference type="NCBI Taxonomy" id="2665156"/>
    <lineage>
        <taxon>Bacteria</taxon>
        <taxon>Candidatus Saccharimonadota</taxon>
        <taxon>Candidatus Saccharimonadota incertae sedis</taxon>
        <taxon>Candidatus Mycosynbacter</taxon>
    </lineage>
</organism>